<evidence type="ECO:0008006" key="4">
    <source>
        <dbReference type="Google" id="ProtNLM"/>
    </source>
</evidence>
<keyword evidence="3" id="KW-1185">Reference proteome</keyword>
<dbReference type="RefSeq" id="WP_213100946.1">
    <property type="nucleotide sequence ID" value="NZ_JAGYPM010000001.1"/>
</dbReference>
<comment type="caution">
    <text evidence="2">The sequence shown here is derived from an EMBL/GenBank/DDBJ whole genome shotgun (WGS) entry which is preliminary data.</text>
</comment>
<name>A0ABS5NQ30_9BACI</name>
<keyword evidence="1" id="KW-0732">Signal</keyword>
<feature type="signal peptide" evidence="1">
    <location>
        <begin position="1"/>
        <end position="27"/>
    </location>
</feature>
<sequence>MRRASGIVGFVLVLMLTVGVSPNQAFAVCDGHGFVNENTSAYDWPGGQFIDVYLPGEDTFVHGKMLDDGWTYRWNGGGFIQNKDFWYFECSY</sequence>
<evidence type="ECO:0000313" key="2">
    <source>
        <dbReference type="EMBL" id="MBS4189518.1"/>
    </source>
</evidence>
<reference evidence="2 3" key="1">
    <citation type="submission" date="2021-05" db="EMBL/GenBank/DDBJ databases">
        <title>Novel Bacillus species.</title>
        <authorList>
            <person name="Liu G."/>
        </authorList>
    </citation>
    <scope>NUCLEOTIDE SEQUENCE [LARGE SCALE GENOMIC DNA]</scope>
    <source>
        <strain evidence="2 3">FJAT-49705</strain>
    </source>
</reference>
<accession>A0ABS5NQ30</accession>
<dbReference type="EMBL" id="JAGYPM010000001">
    <property type="protein sequence ID" value="MBS4189518.1"/>
    <property type="molecule type" value="Genomic_DNA"/>
</dbReference>
<gene>
    <name evidence="2" type="ORF">KHA94_04730</name>
</gene>
<protein>
    <recommendedName>
        <fullName evidence="4">Secreted protein</fullName>
    </recommendedName>
</protein>
<evidence type="ECO:0000313" key="3">
    <source>
        <dbReference type="Proteomes" id="UP000681027"/>
    </source>
</evidence>
<dbReference type="Proteomes" id="UP000681027">
    <property type="component" value="Unassembled WGS sequence"/>
</dbReference>
<feature type="chain" id="PRO_5046268543" description="Secreted protein" evidence="1">
    <location>
        <begin position="28"/>
        <end position="92"/>
    </location>
</feature>
<organism evidence="2 3">
    <name type="scientific">Cytobacillus citreus</name>
    <dbReference type="NCBI Taxonomy" id="2833586"/>
    <lineage>
        <taxon>Bacteria</taxon>
        <taxon>Bacillati</taxon>
        <taxon>Bacillota</taxon>
        <taxon>Bacilli</taxon>
        <taxon>Bacillales</taxon>
        <taxon>Bacillaceae</taxon>
        <taxon>Cytobacillus</taxon>
    </lineage>
</organism>
<proteinExistence type="predicted"/>
<evidence type="ECO:0000256" key="1">
    <source>
        <dbReference type="SAM" id="SignalP"/>
    </source>
</evidence>